<proteinExistence type="predicted"/>
<name>A0AAW8M0G6_AGRTU</name>
<dbReference type="GO" id="GO:0006004">
    <property type="term" value="P:fucose metabolic process"/>
    <property type="evidence" value="ECO:0007669"/>
    <property type="project" value="TreeGrafter"/>
</dbReference>
<dbReference type="PANTHER" id="PTHR31690:SF4">
    <property type="entry name" value="FUCOSE MUTAROTASE"/>
    <property type="match status" value="1"/>
</dbReference>
<dbReference type="Gene3D" id="3.40.1650.10">
    <property type="entry name" value="RbsD-like domain"/>
    <property type="match status" value="1"/>
</dbReference>
<dbReference type="RefSeq" id="WP_111820919.1">
    <property type="nucleotide sequence ID" value="NZ_JAGIPM010000007.1"/>
</dbReference>
<evidence type="ECO:0000256" key="1">
    <source>
        <dbReference type="ARBA" id="ARBA00000223"/>
    </source>
</evidence>
<comment type="caution">
    <text evidence="4">The sequence shown here is derived from an EMBL/GenBank/DDBJ whole genome shotgun (WGS) entry which is preliminary data.</text>
</comment>
<dbReference type="EC" id="5.1.3.29" evidence="4"/>
<protein>
    <submittedName>
        <fullName evidence="4">L-fucose mutarotase</fullName>
        <ecNumber evidence="4">5.1.3.29</ecNumber>
    </submittedName>
</protein>
<evidence type="ECO:0000313" key="4">
    <source>
        <dbReference type="EMBL" id="MDR6704899.1"/>
    </source>
</evidence>
<comment type="catalytic activity">
    <reaction evidence="3">
        <text>alpha-L-fucose = beta-L-fucose</text>
        <dbReference type="Rhea" id="RHEA:25580"/>
        <dbReference type="ChEBI" id="CHEBI:42548"/>
        <dbReference type="ChEBI" id="CHEBI:42589"/>
        <dbReference type="EC" id="5.1.3.29"/>
    </reaction>
</comment>
<dbReference type="InterPro" id="IPR007721">
    <property type="entry name" value="RbsD_FucU"/>
</dbReference>
<evidence type="ECO:0000256" key="2">
    <source>
        <dbReference type="ARBA" id="ARBA00023235"/>
    </source>
</evidence>
<dbReference type="EMBL" id="JAVDSW010000006">
    <property type="protein sequence ID" value="MDR6704899.1"/>
    <property type="molecule type" value="Genomic_DNA"/>
</dbReference>
<accession>A0AAW8M0G6</accession>
<comment type="catalytic activity">
    <reaction evidence="1">
        <text>beta-D-ribopyranose = beta-D-ribofuranose</text>
        <dbReference type="Rhea" id="RHEA:25432"/>
        <dbReference type="ChEBI" id="CHEBI:27476"/>
        <dbReference type="ChEBI" id="CHEBI:47002"/>
        <dbReference type="EC" id="5.4.99.62"/>
    </reaction>
</comment>
<gene>
    <name evidence="4" type="ORF">J2W61_004774</name>
</gene>
<dbReference type="Proteomes" id="UP001265315">
    <property type="component" value="Unassembled WGS sequence"/>
</dbReference>
<dbReference type="Pfam" id="PF05025">
    <property type="entry name" value="RbsD_FucU"/>
    <property type="match status" value="1"/>
</dbReference>
<evidence type="ECO:0000256" key="3">
    <source>
        <dbReference type="ARBA" id="ARBA00036324"/>
    </source>
</evidence>
<dbReference type="InterPro" id="IPR023750">
    <property type="entry name" value="RbsD-like_sf"/>
</dbReference>
<dbReference type="GeneID" id="61458690"/>
<dbReference type="GO" id="GO:0042806">
    <property type="term" value="F:fucose binding"/>
    <property type="evidence" value="ECO:0007669"/>
    <property type="project" value="TreeGrafter"/>
</dbReference>
<evidence type="ECO:0000313" key="5">
    <source>
        <dbReference type="Proteomes" id="UP001265315"/>
    </source>
</evidence>
<dbReference type="GO" id="GO:0036373">
    <property type="term" value="F:L-fucose mutarotase activity"/>
    <property type="evidence" value="ECO:0007669"/>
    <property type="project" value="UniProtKB-EC"/>
</dbReference>
<reference evidence="4" key="1">
    <citation type="submission" date="2023-07" db="EMBL/GenBank/DDBJ databases">
        <title>Sorghum-associated microbial communities from plants grown in Nebraska, USA.</title>
        <authorList>
            <person name="Schachtman D."/>
        </authorList>
    </citation>
    <scope>NUCLEOTIDE SEQUENCE</scope>
    <source>
        <strain evidence="4">1457</strain>
    </source>
</reference>
<dbReference type="PANTHER" id="PTHR31690">
    <property type="entry name" value="FUCOSE MUTAROTASE"/>
    <property type="match status" value="1"/>
</dbReference>
<dbReference type="AlphaFoldDB" id="A0AAW8M0G6"/>
<dbReference type="GO" id="GO:0062193">
    <property type="term" value="F:D-ribose pyranase activity"/>
    <property type="evidence" value="ECO:0007669"/>
    <property type="project" value="UniProtKB-EC"/>
</dbReference>
<dbReference type="InterPro" id="IPR050443">
    <property type="entry name" value="RbsD/FucU_mutarotase"/>
</dbReference>
<sequence length="146" mass="16089">MLKGVDPVLNAELLYALMLMGHGDQLVLCDVNHPAHTIARHTSYGRLIDVSGCGLERVAEAVLKLFPLDTFVAAPVKRMQIVDDPDGHLPIFDTMQAVVDRAEGRRVPIEALERFAFYEAAKQSFAIIRTSDMGPYGCFIFSKGVV</sequence>
<dbReference type="SUPFAM" id="SSF102546">
    <property type="entry name" value="RbsD-like"/>
    <property type="match status" value="1"/>
</dbReference>
<keyword evidence="2 4" id="KW-0413">Isomerase</keyword>
<organism evidence="4 5">
    <name type="scientific">Agrobacterium tumefaciens</name>
    <dbReference type="NCBI Taxonomy" id="358"/>
    <lineage>
        <taxon>Bacteria</taxon>
        <taxon>Pseudomonadati</taxon>
        <taxon>Pseudomonadota</taxon>
        <taxon>Alphaproteobacteria</taxon>
        <taxon>Hyphomicrobiales</taxon>
        <taxon>Rhizobiaceae</taxon>
        <taxon>Rhizobium/Agrobacterium group</taxon>
        <taxon>Agrobacterium</taxon>
        <taxon>Agrobacterium tumefaciens complex</taxon>
    </lineage>
</organism>